<protein>
    <submittedName>
        <fullName evidence="1">Uncharacterized protein</fullName>
    </submittedName>
</protein>
<gene>
    <name evidence="1" type="ORF">ARMOST_06232</name>
</gene>
<proteinExistence type="predicted"/>
<evidence type="ECO:0000313" key="1">
    <source>
        <dbReference type="EMBL" id="SJL02891.1"/>
    </source>
</evidence>
<organism evidence="1 2">
    <name type="scientific">Armillaria ostoyae</name>
    <name type="common">Armillaria root rot fungus</name>
    <dbReference type="NCBI Taxonomy" id="47428"/>
    <lineage>
        <taxon>Eukaryota</taxon>
        <taxon>Fungi</taxon>
        <taxon>Dikarya</taxon>
        <taxon>Basidiomycota</taxon>
        <taxon>Agaricomycotina</taxon>
        <taxon>Agaricomycetes</taxon>
        <taxon>Agaricomycetidae</taxon>
        <taxon>Agaricales</taxon>
        <taxon>Marasmiineae</taxon>
        <taxon>Physalacriaceae</taxon>
        <taxon>Armillaria</taxon>
    </lineage>
</organism>
<dbReference type="AlphaFoldDB" id="A0A284R2D8"/>
<accession>A0A284R2D8</accession>
<dbReference type="EMBL" id="FUEG01000004">
    <property type="protein sequence ID" value="SJL02891.1"/>
    <property type="molecule type" value="Genomic_DNA"/>
</dbReference>
<evidence type="ECO:0000313" key="2">
    <source>
        <dbReference type="Proteomes" id="UP000219338"/>
    </source>
</evidence>
<keyword evidence="2" id="KW-1185">Reference proteome</keyword>
<dbReference type="Proteomes" id="UP000219338">
    <property type="component" value="Unassembled WGS sequence"/>
</dbReference>
<reference evidence="2" key="1">
    <citation type="journal article" date="2017" name="Nat. Ecol. Evol.">
        <title>Genome expansion and lineage-specific genetic innovations in the forest pathogenic fungi Armillaria.</title>
        <authorList>
            <person name="Sipos G."/>
            <person name="Prasanna A.N."/>
            <person name="Walter M.C."/>
            <person name="O'Connor E."/>
            <person name="Balint B."/>
            <person name="Krizsan K."/>
            <person name="Kiss B."/>
            <person name="Hess J."/>
            <person name="Varga T."/>
            <person name="Slot J."/>
            <person name="Riley R."/>
            <person name="Boka B."/>
            <person name="Rigling D."/>
            <person name="Barry K."/>
            <person name="Lee J."/>
            <person name="Mihaltcheva S."/>
            <person name="LaButti K."/>
            <person name="Lipzen A."/>
            <person name="Waldron R."/>
            <person name="Moloney N.M."/>
            <person name="Sperisen C."/>
            <person name="Kredics L."/>
            <person name="Vagvoelgyi C."/>
            <person name="Patrignani A."/>
            <person name="Fitzpatrick D."/>
            <person name="Nagy I."/>
            <person name="Doyle S."/>
            <person name="Anderson J.B."/>
            <person name="Grigoriev I.V."/>
            <person name="Gueldener U."/>
            <person name="Muensterkoetter M."/>
            <person name="Nagy L.G."/>
        </authorList>
    </citation>
    <scope>NUCLEOTIDE SEQUENCE [LARGE SCALE GENOMIC DNA]</scope>
    <source>
        <strain evidence="2">C18/9</strain>
    </source>
</reference>
<sequence length="41" mass="4536">MTIPDPQLLLRGTRQADSGLAGQQFIRVSPSMLILLSLRNK</sequence>
<name>A0A284R2D8_ARMOS</name>